<dbReference type="InterPro" id="IPR025391">
    <property type="entry name" value="DUF4123"/>
</dbReference>
<evidence type="ECO:0000259" key="1">
    <source>
        <dbReference type="Pfam" id="PF13503"/>
    </source>
</evidence>
<dbReference type="STRING" id="1121001.SAMN02745857_04298"/>
<gene>
    <name evidence="2" type="ORF">SAMN02745857_04298</name>
</gene>
<keyword evidence="3" id="KW-1185">Reference proteome</keyword>
<dbReference type="EMBL" id="FWXD01000056">
    <property type="protein sequence ID" value="SMC29955.1"/>
    <property type="molecule type" value="Genomic_DNA"/>
</dbReference>
<evidence type="ECO:0000313" key="2">
    <source>
        <dbReference type="EMBL" id="SMC29955.1"/>
    </source>
</evidence>
<dbReference type="RefSeq" id="WP_084093191.1">
    <property type="nucleotide sequence ID" value="NZ_FWXD01000056.1"/>
</dbReference>
<organism evidence="2 3">
    <name type="scientific">Andreprevotia lacus DSM 23236</name>
    <dbReference type="NCBI Taxonomy" id="1121001"/>
    <lineage>
        <taxon>Bacteria</taxon>
        <taxon>Pseudomonadati</taxon>
        <taxon>Pseudomonadota</taxon>
        <taxon>Betaproteobacteria</taxon>
        <taxon>Neisseriales</taxon>
        <taxon>Chitinibacteraceae</taxon>
        <taxon>Andreprevotia</taxon>
    </lineage>
</organism>
<dbReference type="Proteomes" id="UP000192761">
    <property type="component" value="Unassembled WGS sequence"/>
</dbReference>
<sequence>MTTTYIAVTHDLRDEDGQRLAFDYLLLDGAQHPETLHAYLQGCTGLAWQSVFDKTEAEETGAAGLFLARLPAGGHPASAIFELLDRSEPCLIKLRSPLDLPELAQHLRAYLYADLGDNISALVRYFDPRNLGAALQTWHAPTARCFLAPLLQLQYRGHHEEWQTQPGLNLPQPEFALPGEIAFDQAQIDQLLAHCEPDHLLGILCENGQIATGTPYLPRYRNFLPRYQRAQGWGLSDATEILQYCVFSYRYGFSFDATPAIAEQLITLHRQQGNIDGFADRIPCEVWEQLDAALTNAAEAS</sequence>
<evidence type="ECO:0000313" key="3">
    <source>
        <dbReference type="Proteomes" id="UP000192761"/>
    </source>
</evidence>
<accession>A0A1W1Y1E9</accession>
<dbReference type="AlphaFoldDB" id="A0A1W1Y1E9"/>
<feature type="domain" description="DUF4123" evidence="1">
    <location>
        <begin position="24"/>
        <end position="142"/>
    </location>
</feature>
<protein>
    <recommendedName>
        <fullName evidence="1">DUF4123 domain-containing protein</fullName>
    </recommendedName>
</protein>
<proteinExistence type="predicted"/>
<dbReference type="Pfam" id="PF13503">
    <property type="entry name" value="DUF4123"/>
    <property type="match status" value="1"/>
</dbReference>
<dbReference type="OrthoDB" id="8593711at2"/>
<name>A0A1W1Y1E9_9NEIS</name>
<reference evidence="2 3" key="1">
    <citation type="submission" date="2017-04" db="EMBL/GenBank/DDBJ databases">
        <authorList>
            <person name="Afonso C.L."/>
            <person name="Miller P.J."/>
            <person name="Scott M.A."/>
            <person name="Spackman E."/>
            <person name="Goraichik I."/>
            <person name="Dimitrov K.M."/>
            <person name="Suarez D.L."/>
            <person name="Swayne D.E."/>
        </authorList>
    </citation>
    <scope>NUCLEOTIDE SEQUENCE [LARGE SCALE GENOMIC DNA]</scope>
    <source>
        <strain evidence="2 3">DSM 23236</strain>
    </source>
</reference>